<evidence type="ECO:0000313" key="2">
    <source>
        <dbReference type="EMBL" id="CAF0703630.1"/>
    </source>
</evidence>
<gene>
    <name evidence="2" type="ORF">MPNT_60050</name>
</gene>
<evidence type="ECO:0000256" key="1">
    <source>
        <dbReference type="SAM" id="MobiDB-lite"/>
    </source>
</evidence>
<dbReference type="Proteomes" id="UP000663859">
    <property type="component" value="Unassembled WGS sequence"/>
</dbReference>
<protein>
    <submittedName>
        <fullName evidence="2">Uncharacterized protein</fullName>
    </submittedName>
</protein>
<reference evidence="2" key="1">
    <citation type="submission" date="2021-02" db="EMBL/GenBank/DDBJ databases">
        <authorList>
            <person name="Cremers G."/>
            <person name="Picone N."/>
        </authorList>
    </citation>
    <scope>NUCLEOTIDE SEQUENCE</scope>
    <source>
        <strain evidence="2">PQ17</strain>
    </source>
</reference>
<evidence type="ECO:0000313" key="3">
    <source>
        <dbReference type="Proteomes" id="UP000663859"/>
    </source>
</evidence>
<dbReference type="AlphaFoldDB" id="A0A8J2BR21"/>
<name>A0A8J2BR21_9BACT</name>
<proteinExistence type="predicted"/>
<feature type="region of interest" description="Disordered" evidence="1">
    <location>
        <begin position="1"/>
        <end position="22"/>
    </location>
</feature>
<comment type="caution">
    <text evidence="2">The sequence shown here is derived from an EMBL/GenBank/DDBJ whole genome shotgun (WGS) entry which is preliminary data.</text>
</comment>
<dbReference type="EMBL" id="CAJNOB010000056">
    <property type="protein sequence ID" value="CAF0703630.1"/>
    <property type="molecule type" value="Genomic_DNA"/>
</dbReference>
<sequence length="78" mass="8908">MGRGDMAGVHPQNLAGTGGGKGDAPYEMGWSRWRRFWYLRPIFEVHSLCALDEEPSFARYLWSQACAFEKPGWKCPSR</sequence>
<keyword evidence="3" id="KW-1185">Reference proteome</keyword>
<organism evidence="2 3">
    <name type="scientific">Candidatus Methylacidithermus pantelleriae</name>
    <dbReference type="NCBI Taxonomy" id="2744239"/>
    <lineage>
        <taxon>Bacteria</taxon>
        <taxon>Pseudomonadati</taxon>
        <taxon>Verrucomicrobiota</taxon>
        <taxon>Methylacidiphilae</taxon>
        <taxon>Methylacidiphilales</taxon>
        <taxon>Methylacidiphilaceae</taxon>
        <taxon>Candidatus Methylacidithermus</taxon>
    </lineage>
</organism>
<accession>A0A8J2BR21</accession>